<accession>A0AAV5HP44</accession>
<dbReference type="AlphaFoldDB" id="A0AAV5HP44"/>
<proteinExistence type="predicted"/>
<evidence type="ECO:0000313" key="1">
    <source>
        <dbReference type="EMBL" id="GKU88272.1"/>
    </source>
</evidence>
<keyword evidence="3" id="KW-1185">Reference proteome</keyword>
<dbReference type="Proteomes" id="UP001054252">
    <property type="component" value="Unassembled WGS sequence"/>
</dbReference>
<protein>
    <submittedName>
        <fullName evidence="1">Uncharacterized protein</fullName>
    </submittedName>
</protein>
<evidence type="ECO:0000313" key="3">
    <source>
        <dbReference type="Proteomes" id="UP001054252"/>
    </source>
</evidence>
<dbReference type="EMBL" id="BPVZ01000335">
    <property type="protein sequence ID" value="GKV50064.1"/>
    <property type="molecule type" value="Genomic_DNA"/>
</dbReference>
<name>A0AAV5HP44_9ROSI</name>
<dbReference type="EMBL" id="BPVZ01000002">
    <property type="protein sequence ID" value="GKU88272.1"/>
    <property type="molecule type" value="Genomic_DNA"/>
</dbReference>
<gene>
    <name evidence="1" type="ORF">SLEP1_g2555</name>
    <name evidence="2" type="ORF">SLEP1_g56780</name>
</gene>
<organism evidence="1 3">
    <name type="scientific">Rubroshorea leprosula</name>
    <dbReference type="NCBI Taxonomy" id="152421"/>
    <lineage>
        <taxon>Eukaryota</taxon>
        <taxon>Viridiplantae</taxon>
        <taxon>Streptophyta</taxon>
        <taxon>Embryophyta</taxon>
        <taxon>Tracheophyta</taxon>
        <taxon>Spermatophyta</taxon>
        <taxon>Magnoliopsida</taxon>
        <taxon>eudicotyledons</taxon>
        <taxon>Gunneridae</taxon>
        <taxon>Pentapetalae</taxon>
        <taxon>rosids</taxon>
        <taxon>malvids</taxon>
        <taxon>Malvales</taxon>
        <taxon>Dipterocarpaceae</taxon>
        <taxon>Rubroshorea</taxon>
    </lineage>
</organism>
<comment type="caution">
    <text evidence="1">The sequence shown here is derived from an EMBL/GenBank/DDBJ whole genome shotgun (WGS) entry which is preliminary data.</text>
</comment>
<sequence>MVLVLMISPGERKRLAENTSWAKFELPIYAIPF</sequence>
<evidence type="ECO:0000313" key="2">
    <source>
        <dbReference type="EMBL" id="GKV50064.1"/>
    </source>
</evidence>
<reference evidence="1 3" key="1">
    <citation type="journal article" date="2021" name="Commun. Biol.">
        <title>The genome of Shorea leprosula (Dipterocarpaceae) highlights the ecological relevance of drought in aseasonal tropical rainforests.</title>
        <authorList>
            <person name="Ng K.K.S."/>
            <person name="Kobayashi M.J."/>
            <person name="Fawcett J.A."/>
            <person name="Hatakeyama M."/>
            <person name="Paape T."/>
            <person name="Ng C.H."/>
            <person name="Ang C.C."/>
            <person name="Tnah L.H."/>
            <person name="Lee C.T."/>
            <person name="Nishiyama T."/>
            <person name="Sese J."/>
            <person name="O'Brien M.J."/>
            <person name="Copetti D."/>
            <person name="Mohd Noor M.I."/>
            <person name="Ong R.C."/>
            <person name="Putra M."/>
            <person name="Sireger I.Z."/>
            <person name="Indrioko S."/>
            <person name="Kosugi Y."/>
            <person name="Izuno A."/>
            <person name="Isagi Y."/>
            <person name="Lee S.L."/>
            <person name="Shimizu K.K."/>
        </authorList>
    </citation>
    <scope>NUCLEOTIDE SEQUENCE [LARGE SCALE GENOMIC DNA]</scope>
    <source>
        <strain evidence="1">214</strain>
    </source>
</reference>